<dbReference type="OMA" id="TELGHFW"/>
<evidence type="ECO:0000313" key="10">
    <source>
        <dbReference type="Proteomes" id="UP000314986"/>
    </source>
</evidence>
<dbReference type="InterPro" id="IPR032680">
    <property type="entry name" value="SUN1_N"/>
</dbReference>
<keyword evidence="4 7" id="KW-0472">Membrane</keyword>
<evidence type="ECO:0000259" key="8">
    <source>
        <dbReference type="PROSITE" id="PS51469"/>
    </source>
</evidence>
<dbReference type="PANTHER" id="PTHR12911:SF23">
    <property type="entry name" value="SUN DOMAIN-CONTAINING PROTEIN 1"/>
    <property type="match status" value="1"/>
</dbReference>
<reference evidence="10" key="2">
    <citation type="journal article" date="2007" name="PLoS Biol.">
        <title>Survey sequencing and comparative analysis of the elephant shark (Callorhinchus milii) genome.</title>
        <authorList>
            <person name="Venkatesh B."/>
            <person name="Kirkness E.F."/>
            <person name="Loh Y.H."/>
            <person name="Halpern A.L."/>
            <person name="Lee A.P."/>
            <person name="Johnson J."/>
            <person name="Dandona N."/>
            <person name="Viswanathan L.D."/>
            <person name="Tay A."/>
            <person name="Venter J.C."/>
            <person name="Strausberg R.L."/>
            <person name="Brenner S."/>
        </authorList>
    </citation>
    <scope>NUCLEOTIDE SEQUENCE [LARGE SCALE GENOMIC DNA]</scope>
</reference>
<comment type="subcellular location">
    <subcellularLocation>
        <location evidence="5">Nucleus inner membrane</location>
        <topology evidence="5">Single-pass type II membrane protein</topology>
    </subcellularLocation>
</comment>
<feature type="transmembrane region" description="Helical" evidence="7">
    <location>
        <begin position="335"/>
        <end position="360"/>
    </location>
</feature>
<evidence type="ECO:0000256" key="1">
    <source>
        <dbReference type="ARBA" id="ARBA00022692"/>
    </source>
</evidence>
<name>A0A4W3H3D6_CALMI</name>
<dbReference type="GO" id="GO:0034993">
    <property type="term" value="C:meiotic nuclear membrane microtubule tethering complex"/>
    <property type="evidence" value="ECO:0007669"/>
    <property type="project" value="TreeGrafter"/>
</dbReference>
<dbReference type="AlphaFoldDB" id="A0A4W3H3D6"/>
<sequence>MDFSRLHIYTPPQYVPENTGYTYALSSSYSTEAVDFETKHKLPPVYDSPRMSRRRLRPVNAEYYSPDRVHNDSLCGNHSYAGNVLSMSNKESSSRSSKQKHRSVSKPSVAASHHTPRKISSDLSLTGQSSILSYTSDSSILSTVLDESSIQERTELGNFWGLDDDDDTKGGNASSNWANGDVVMAEKQMAMINGYTCSDCSILSERNDVLTAYSTSHAASSMVYSRNRNKKDKLRGIQLFTNQKFKLAKYAVTTTLAWFLQLYQTILMKTGFYSKAHSSYCGRMNVKELITGDGHLNINGESLCDDCKGMKHDTHRSIELQSTKCTKFTRITRTVWLIFAYAGSLLLQVMQAGGAAAWFISRKILSILWLAIVSPGKAASAAFWWLGTGWYQLITLMSLLDVFLLTRCLPKFLRWLLLLIPFLLLFGLWYFGLAGLWAFLPIFNGTAVQTTQSSKEILPNIQTNEEASTSIPFPLSTGHSWDWHRVAELEKQIAALNDRCVQSTQTSDDRYSHFASLLQKLKDQVKIMSDKETILVLIRNAISQHVQLLREEMKREGTDVKESKFVALHQKLESRIAELEFLLQSLSSKSEEVHKEVVTAKNSLVNGQSKEQYHHLVSELKRLDLELSTVKSELSNMHDLKASCAKMDTIQGNVDAQVRELVNLLVFGSHQETSPESFKDWLSSQFVSQTDFQSLLKSLEVKILKNLTQYWVETKKMPDAETATCAVNNAGIGGISEQQVHMIVKNALKLYSEDQTGMVDFALESGGGSILSTRCSETYETKTALMSLFGIPLWYFSQSPRVVIQPDVYPGNCWAFKGSQGYLVIRLSVKVHPVAFTLEHIPKSLSPTGNISSSPKQFSVYGLDDEYEEEGTLLGKYMYDKDETAIQTFFVTEEILGSFQIIELRVLSNWGHPEYTCLYRFRVHGDPVKE</sequence>
<evidence type="ECO:0000256" key="3">
    <source>
        <dbReference type="ARBA" id="ARBA00023054"/>
    </source>
</evidence>
<reference evidence="10" key="3">
    <citation type="journal article" date="2014" name="Nature">
        <title>Elephant shark genome provides unique insights into gnathostome evolution.</title>
        <authorList>
            <consortium name="International Elephant Shark Genome Sequencing Consortium"/>
            <person name="Venkatesh B."/>
            <person name="Lee A.P."/>
            <person name="Ravi V."/>
            <person name="Maurya A.K."/>
            <person name="Lian M.M."/>
            <person name="Swann J.B."/>
            <person name="Ohta Y."/>
            <person name="Flajnik M.F."/>
            <person name="Sutoh Y."/>
            <person name="Kasahara M."/>
            <person name="Hoon S."/>
            <person name="Gangu V."/>
            <person name="Roy S.W."/>
            <person name="Irimia M."/>
            <person name="Korzh V."/>
            <person name="Kondrychyn I."/>
            <person name="Lim Z.W."/>
            <person name="Tay B.H."/>
            <person name="Tohari S."/>
            <person name="Kong K.W."/>
            <person name="Ho S."/>
            <person name="Lorente-Galdos B."/>
            <person name="Quilez J."/>
            <person name="Marques-Bonet T."/>
            <person name="Raney B.J."/>
            <person name="Ingham P.W."/>
            <person name="Tay A."/>
            <person name="Hillier L.W."/>
            <person name="Minx P."/>
            <person name="Boehm T."/>
            <person name="Wilson R.K."/>
            <person name="Brenner S."/>
            <person name="Warren W.C."/>
        </authorList>
    </citation>
    <scope>NUCLEOTIDE SEQUENCE [LARGE SCALE GENOMIC DNA]</scope>
</reference>
<dbReference type="Pfam" id="PF18580">
    <property type="entry name" value="HTH_SUN2"/>
    <property type="match status" value="1"/>
</dbReference>
<gene>
    <name evidence="9" type="primary">LOC103178683</name>
</gene>
<feature type="transmembrane region" description="Helical" evidence="7">
    <location>
        <begin position="416"/>
        <end position="440"/>
    </location>
</feature>
<feature type="domain" description="SUN" evidence="8">
    <location>
        <begin position="767"/>
        <end position="928"/>
    </location>
</feature>
<dbReference type="InterPro" id="IPR045119">
    <property type="entry name" value="SUN1-5"/>
</dbReference>
<feature type="compositionally biased region" description="Low complexity" evidence="6">
    <location>
        <begin position="87"/>
        <end position="96"/>
    </location>
</feature>
<dbReference type="Gene3D" id="2.60.120.260">
    <property type="entry name" value="Galactose-binding domain-like"/>
    <property type="match status" value="1"/>
</dbReference>
<dbReference type="GeneTree" id="ENSGT00940000155830"/>
<dbReference type="Proteomes" id="UP000314986">
    <property type="component" value="Unassembled WGS sequence"/>
</dbReference>
<dbReference type="OrthoDB" id="342281at2759"/>
<feature type="region of interest" description="Disordered" evidence="6">
    <location>
        <begin position="87"/>
        <end position="122"/>
    </location>
</feature>
<keyword evidence="10" id="KW-1185">Reference proteome</keyword>
<dbReference type="RefSeq" id="XP_007891737.1">
    <property type="nucleotide sequence ID" value="XM_007893546.2"/>
</dbReference>
<dbReference type="PROSITE" id="PS51469">
    <property type="entry name" value="SUN"/>
    <property type="match status" value="1"/>
</dbReference>
<evidence type="ECO:0000256" key="7">
    <source>
        <dbReference type="SAM" id="Phobius"/>
    </source>
</evidence>
<dbReference type="Ensembl" id="ENSCMIT00000011557.1">
    <property type="protein sequence ID" value="ENSCMIP00000011278.1"/>
    <property type="gene ID" value="ENSCMIG00000005860.1"/>
</dbReference>
<keyword evidence="3" id="KW-0175">Coiled coil</keyword>
<dbReference type="InParanoid" id="A0A4W3H3D6"/>
<dbReference type="GO" id="GO:0005637">
    <property type="term" value="C:nuclear inner membrane"/>
    <property type="evidence" value="ECO:0007669"/>
    <property type="project" value="UniProtKB-SubCell"/>
</dbReference>
<evidence type="ECO:0000256" key="6">
    <source>
        <dbReference type="SAM" id="MobiDB-lite"/>
    </source>
</evidence>
<keyword evidence="2 7" id="KW-1133">Transmembrane helix</keyword>
<dbReference type="FunFam" id="2.60.120.260:FF:000009">
    <property type="entry name" value="SUN domain-containing protein 1 isoform X1"/>
    <property type="match status" value="1"/>
</dbReference>
<dbReference type="RefSeq" id="XP_007891738.1">
    <property type="nucleotide sequence ID" value="XM_007893547.2"/>
</dbReference>
<organism evidence="9 10">
    <name type="scientific">Callorhinchus milii</name>
    <name type="common">Ghost shark</name>
    <dbReference type="NCBI Taxonomy" id="7868"/>
    <lineage>
        <taxon>Eukaryota</taxon>
        <taxon>Metazoa</taxon>
        <taxon>Chordata</taxon>
        <taxon>Craniata</taxon>
        <taxon>Vertebrata</taxon>
        <taxon>Chondrichthyes</taxon>
        <taxon>Holocephali</taxon>
        <taxon>Chimaeriformes</taxon>
        <taxon>Callorhinchidae</taxon>
        <taxon>Callorhinchus</taxon>
    </lineage>
</organism>
<reference evidence="9" key="5">
    <citation type="submission" date="2025-09" db="UniProtKB">
        <authorList>
            <consortium name="Ensembl"/>
        </authorList>
    </citation>
    <scope>IDENTIFICATION</scope>
</reference>
<evidence type="ECO:0000256" key="5">
    <source>
        <dbReference type="ARBA" id="ARBA00037816"/>
    </source>
</evidence>
<dbReference type="GO" id="GO:0043495">
    <property type="term" value="F:protein-membrane adaptor activity"/>
    <property type="evidence" value="ECO:0007669"/>
    <property type="project" value="TreeGrafter"/>
</dbReference>
<reference evidence="9" key="4">
    <citation type="submission" date="2025-08" db="UniProtKB">
        <authorList>
            <consortium name="Ensembl"/>
        </authorList>
    </citation>
    <scope>IDENTIFICATION</scope>
</reference>
<evidence type="ECO:0000256" key="4">
    <source>
        <dbReference type="ARBA" id="ARBA00023136"/>
    </source>
</evidence>
<dbReference type="GeneID" id="103178683"/>
<dbReference type="PANTHER" id="PTHR12911">
    <property type="entry name" value="SAD1/UNC-84-LIKE PROTEIN-RELATED"/>
    <property type="match status" value="1"/>
</dbReference>
<accession>A0A4W3H3D6</accession>
<evidence type="ECO:0000256" key="2">
    <source>
        <dbReference type="ARBA" id="ARBA00022989"/>
    </source>
</evidence>
<dbReference type="Pfam" id="PF09387">
    <property type="entry name" value="MRP"/>
    <property type="match status" value="1"/>
</dbReference>
<feature type="transmembrane region" description="Helical" evidence="7">
    <location>
        <begin position="391"/>
        <end position="409"/>
    </location>
</feature>
<dbReference type="STRING" id="7868.ENSCMIP00000011278"/>
<proteinExistence type="predicted"/>
<dbReference type="Pfam" id="PF07738">
    <property type="entry name" value="Sad1_UNC"/>
    <property type="match status" value="1"/>
</dbReference>
<dbReference type="InterPro" id="IPR040994">
    <property type="entry name" value="Sun_CC2"/>
</dbReference>
<keyword evidence="1 7" id="KW-0812">Transmembrane</keyword>
<protein>
    <submittedName>
        <fullName evidence="9">Sad1 and UNC84 domain containing 1</fullName>
    </submittedName>
</protein>
<reference evidence="10" key="1">
    <citation type="journal article" date="2006" name="Science">
        <title>Ancient noncoding elements conserved in the human genome.</title>
        <authorList>
            <person name="Venkatesh B."/>
            <person name="Kirkness E.F."/>
            <person name="Loh Y.H."/>
            <person name="Halpern A.L."/>
            <person name="Lee A.P."/>
            <person name="Johnson J."/>
            <person name="Dandona N."/>
            <person name="Viswanathan L.D."/>
            <person name="Tay A."/>
            <person name="Venter J.C."/>
            <person name="Strausberg R.L."/>
            <person name="Brenner S."/>
        </authorList>
    </citation>
    <scope>NUCLEOTIDE SEQUENCE [LARGE SCALE GENOMIC DNA]</scope>
</reference>
<evidence type="ECO:0000313" key="9">
    <source>
        <dbReference type="Ensembl" id="ENSCMIP00000011278.1"/>
    </source>
</evidence>
<dbReference type="InterPro" id="IPR012919">
    <property type="entry name" value="SUN_dom"/>
</dbReference>
<dbReference type="KEGG" id="cmk:103178683"/>
<dbReference type="RefSeq" id="XP_007891736.1">
    <property type="nucleotide sequence ID" value="XM_007893545.2"/>
</dbReference>